<evidence type="ECO:0000313" key="3">
    <source>
        <dbReference type="Proteomes" id="UP000241769"/>
    </source>
</evidence>
<protein>
    <submittedName>
        <fullName evidence="2">Uncharacterized protein</fullName>
    </submittedName>
</protein>
<dbReference type="InParanoid" id="A0A2P6MS31"/>
<keyword evidence="1" id="KW-1133">Transmembrane helix</keyword>
<keyword evidence="1" id="KW-0472">Membrane</keyword>
<name>A0A2P6MS31_9EUKA</name>
<feature type="transmembrane region" description="Helical" evidence="1">
    <location>
        <begin position="118"/>
        <end position="137"/>
    </location>
</feature>
<reference evidence="2 3" key="1">
    <citation type="journal article" date="2018" name="Genome Biol. Evol.">
        <title>Multiple Roots of Fruiting Body Formation in Amoebozoa.</title>
        <authorList>
            <person name="Hillmann F."/>
            <person name="Forbes G."/>
            <person name="Novohradska S."/>
            <person name="Ferling I."/>
            <person name="Riege K."/>
            <person name="Groth M."/>
            <person name="Westermann M."/>
            <person name="Marz M."/>
            <person name="Spaller T."/>
            <person name="Winckler T."/>
            <person name="Schaap P."/>
            <person name="Glockner G."/>
        </authorList>
    </citation>
    <scope>NUCLEOTIDE SEQUENCE [LARGE SCALE GENOMIC DNA]</scope>
    <source>
        <strain evidence="2 3">Jena</strain>
    </source>
</reference>
<dbReference type="Proteomes" id="UP000241769">
    <property type="component" value="Unassembled WGS sequence"/>
</dbReference>
<keyword evidence="1" id="KW-0812">Transmembrane</keyword>
<comment type="caution">
    <text evidence="2">The sequence shown here is derived from an EMBL/GenBank/DDBJ whole genome shotgun (WGS) entry which is preliminary data.</text>
</comment>
<accession>A0A2P6MS31</accession>
<proteinExistence type="predicted"/>
<dbReference type="EMBL" id="MDYQ01000460">
    <property type="protein sequence ID" value="PRP74496.1"/>
    <property type="molecule type" value="Genomic_DNA"/>
</dbReference>
<feature type="transmembrane region" description="Helical" evidence="1">
    <location>
        <begin position="78"/>
        <end position="97"/>
    </location>
</feature>
<gene>
    <name evidence="2" type="ORF">PROFUN_12510</name>
</gene>
<dbReference type="AlphaFoldDB" id="A0A2P6MS31"/>
<evidence type="ECO:0000256" key="1">
    <source>
        <dbReference type="SAM" id="Phobius"/>
    </source>
</evidence>
<sequence length="145" mass="16382">MTPPVAKPQPPTTPTSDETKEAIQLHLVENSQPSADKFTSRMRLFFEIKLRAVTSVTVSITMRIILNDCHDEETSSNVLYLLVGLFGKMGLGVFLVLDGPLVSAFKQILDFSILLSQYLVQLSNILLVLFFVFRYQFRVILDTSR</sequence>
<evidence type="ECO:0000313" key="2">
    <source>
        <dbReference type="EMBL" id="PRP74496.1"/>
    </source>
</evidence>
<keyword evidence="3" id="KW-1185">Reference proteome</keyword>
<organism evidence="2 3">
    <name type="scientific">Planoprotostelium fungivorum</name>
    <dbReference type="NCBI Taxonomy" id="1890364"/>
    <lineage>
        <taxon>Eukaryota</taxon>
        <taxon>Amoebozoa</taxon>
        <taxon>Evosea</taxon>
        <taxon>Variosea</taxon>
        <taxon>Cavosteliida</taxon>
        <taxon>Cavosteliaceae</taxon>
        <taxon>Planoprotostelium</taxon>
    </lineage>
</organism>